<sequence length="74" mass="8496">DQFGTDLILLKRGQMMRNFPAFQTSTSHQRKDRSLMTHLMSTRLLHKVAAQYNGISNSRSTVPKRRLSSYAIVT</sequence>
<reference evidence="2 3" key="1">
    <citation type="journal article" date="2019" name="Sci. Rep.">
        <title>Orb-weaving spider Araneus ventricosus genome elucidates the spidroin gene catalogue.</title>
        <authorList>
            <person name="Kono N."/>
            <person name="Nakamura H."/>
            <person name="Ohtoshi R."/>
            <person name="Moran D.A.P."/>
            <person name="Shinohara A."/>
            <person name="Yoshida Y."/>
            <person name="Fujiwara M."/>
            <person name="Mori M."/>
            <person name="Tomita M."/>
            <person name="Arakawa K."/>
        </authorList>
    </citation>
    <scope>NUCLEOTIDE SEQUENCE [LARGE SCALE GENOMIC DNA]</scope>
</reference>
<proteinExistence type="predicted"/>
<accession>A0A4Y2FFU9</accession>
<dbReference type="EMBL" id="BGPR01173513">
    <property type="protein sequence ID" value="GBM39159.1"/>
    <property type="molecule type" value="Genomic_DNA"/>
</dbReference>
<dbReference type="EMBL" id="BGPR01173511">
    <property type="protein sequence ID" value="GBM39153.1"/>
    <property type="molecule type" value="Genomic_DNA"/>
</dbReference>
<protein>
    <submittedName>
        <fullName evidence="2">Uncharacterized protein</fullName>
    </submittedName>
</protein>
<evidence type="ECO:0000313" key="3">
    <source>
        <dbReference type="Proteomes" id="UP000499080"/>
    </source>
</evidence>
<dbReference type="Proteomes" id="UP000499080">
    <property type="component" value="Unassembled WGS sequence"/>
</dbReference>
<keyword evidence="3" id="KW-1185">Reference proteome</keyword>
<dbReference type="AlphaFoldDB" id="A0A4Y2FFU9"/>
<organism evidence="2 3">
    <name type="scientific">Araneus ventricosus</name>
    <name type="common">Orbweaver spider</name>
    <name type="synonym">Epeira ventricosa</name>
    <dbReference type="NCBI Taxonomy" id="182803"/>
    <lineage>
        <taxon>Eukaryota</taxon>
        <taxon>Metazoa</taxon>
        <taxon>Ecdysozoa</taxon>
        <taxon>Arthropoda</taxon>
        <taxon>Chelicerata</taxon>
        <taxon>Arachnida</taxon>
        <taxon>Araneae</taxon>
        <taxon>Araneomorphae</taxon>
        <taxon>Entelegynae</taxon>
        <taxon>Araneoidea</taxon>
        <taxon>Araneidae</taxon>
        <taxon>Araneus</taxon>
    </lineage>
</organism>
<evidence type="ECO:0000313" key="2">
    <source>
        <dbReference type="EMBL" id="GBM39159.1"/>
    </source>
</evidence>
<name>A0A4Y2FFU9_ARAVE</name>
<evidence type="ECO:0000313" key="1">
    <source>
        <dbReference type="EMBL" id="GBM39153.1"/>
    </source>
</evidence>
<comment type="caution">
    <text evidence="2">The sequence shown here is derived from an EMBL/GenBank/DDBJ whole genome shotgun (WGS) entry which is preliminary data.</text>
</comment>
<gene>
    <name evidence="1" type="ORF">AVEN_234202_1</name>
    <name evidence="2" type="ORF">AVEN_239936_1</name>
</gene>
<feature type="non-terminal residue" evidence="2">
    <location>
        <position position="1"/>
    </location>
</feature>